<evidence type="ECO:0000256" key="5">
    <source>
        <dbReference type="ARBA" id="ARBA00022989"/>
    </source>
</evidence>
<proteinExistence type="inferred from homology"/>
<evidence type="ECO:0000256" key="4">
    <source>
        <dbReference type="ARBA" id="ARBA00022692"/>
    </source>
</evidence>
<comment type="similarity">
    <text evidence="7">Belongs to the binding-protein-dependent transport system permease family.</text>
</comment>
<feature type="region of interest" description="Disordered" evidence="8">
    <location>
        <begin position="267"/>
        <end position="296"/>
    </location>
</feature>
<dbReference type="PROSITE" id="PS50928">
    <property type="entry name" value="ABC_TM1"/>
    <property type="match status" value="1"/>
</dbReference>
<organism evidence="10 11">
    <name type="scientific">Egibacter rhizosphaerae</name>
    <dbReference type="NCBI Taxonomy" id="1670831"/>
    <lineage>
        <taxon>Bacteria</taxon>
        <taxon>Bacillati</taxon>
        <taxon>Actinomycetota</taxon>
        <taxon>Nitriliruptoria</taxon>
        <taxon>Egibacterales</taxon>
        <taxon>Egibacteraceae</taxon>
        <taxon>Egibacter</taxon>
    </lineage>
</organism>
<feature type="transmembrane region" description="Helical" evidence="7">
    <location>
        <begin position="112"/>
        <end position="133"/>
    </location>
</feature>
<evidence type="ECO:0000256" key="1">
    <source>
        <dbReference type="ARBA" id="ARBA00004651"/>
    </source>
</evidence>
<feature type="transmembrane region" description="Helical" evidence="7">
    <location>
        <begin position="139"/>
        <end position="159"/>
    </location>
</feature>
<dbReference type="InterPro" id="IPR000515">
    <property type="entry name" value="MetI-like"/>
</dbReference>
<dbReference type="CDD" id="cd06261">
    <property type="entry name" value="TM_PBP2"/>
    <property type="match status" value="1"/>
</dbReference>
<sequence>MSLDAASGTLASPRTWWQRVRNGAPVEAVASVGALLVAWVIVAEFTPPYILPQITVVLADVRNILFELESLDHVVRTLVRILAGLAAAFVIGTGLGLAMGRLRRLDRALMPPLQMIQGIPSLSWVIIAIIWFQTVELRIWFIVLMVTLPGFVFQALDSYRAVPRELRDMARSLRPRRLDLFRTVTLPAIVPDLLTAWKVNLGLGTRVVLVAELVGAAIGVGYQLRTSEQMFDMSGVMAWTAVLVLFVLLVQSVISRIERHLLRYRQQGEDQQAAPPPEQTQQPAAVSGEGAGGADR</sequence>
<protein>
    <submittedName>
        <fullName evidence="10">ABC transporter permease</fullName>
    </submittedName>
</protein>
<evidence type="ECO:0000313" key="11">
    <source>
        <dbReference type="Proteomes" id="UP000291469"/>
    </source>
</evidence>
<keyword evidence="4 7" id="KW-0812">Transmembrane</keyword>
<dbReference type="Proteomes" id="UP000291469">
    <property type="component" value="Chromosome"/>
</dbReference>
<dbReference type="EMBL" id="CP036402">
    <property type="protein sequence ID" value="QBI18801.1"/>
    <property type="molecule type" value="Genomic_DNA"/>
</dbReference>
<comment type="subcellular location">
    <subcellularLocation>
        <location evidence="1 7">Cell membrane</location>
        <topology evidence="1 7">Multi-pass membrane protein</topology>
    </subcellularLocation>
</comment>
<dbReference type="OrthoDB" id="9796361at2"/>
<keyword evidence="11" id="KW-1185">Reference proteome</keyword>
<evidence type="ECO:0000256" key="6">
    <source>
        <dbReference type="ARBA" id="ARBA00023136"/>
    </source>
</evidence>
<name>A0A411YC38_9ACTN</name>
<dbReference type="Pfam" id="PF00528">
    <property type="entry name" value="BPD_transp_1"/>
    <property type="match status" value="1"/>
</dbReference>
<evidence type="ECO:0000256" key="8">
    <source>
        <dbReference type="SAM" id="MobiDB-lite"/>
    </source>
</evidence>
<evidence type="ECO:0000256" key="7">
    <source>
        <dbReference type="RuleBase" id="RU363032"/>
    </source>
</evidence>
<feature type="domain" description="ABC transmembrane type-1" evidence="9">
    <location>
        <begin position="74"/>
        <end position="255"/>
    </location>
</feature>
<dbReference type="PANTHER" id="PTHR30151:SF0">
    <property type="entry name" value="ABC TRANSPORTER PERMEASE PROTEIN MJ0413-RELATED"/>
    <property type="match status" value="1"/>
</dbReference>
<keyword evidence="2 7" id="KW-0813">Transport</keyword>
<evidence type="ECO:0000313" key="10">
    <source>
        <dbReference type="EMBL" id="QBI18801.1"/>
    </source>
</evidence>
<evidence type="ECO:0000256" key="3">
    <source>
        <dbReference type="ARBA" id="ARBA00022475"/>
    </source>
</evidence>
<feature type="transmembrane region" description="Helical" evidence="7">
    <location>
        <begin position="78"/>
        <end position="100"/>
    </location>
</feature>
<dbReference type="SUPFAM" id="SSF161098">
    <property type="entry name" value="MetI-like"/>
    <property type="match status" value="1"/>
</dbReference>
<keyword evidence="5 7" id="KW-1133">Transmembrane helix</keyword>
<keyword evidence="6 7" id="KW-0472">Membrane</keyword>
<dbReference type="PANTHER" id="PTHR30151">
    <property type="entry name" value="ALKANE SULFONATE ABC TRANSPORTER-RELATED, MEMBRANE SUBUNIT"/>
    <property type="match status" value="1"/>
</dbReference>
<reference evidence="10 11" key="1">
    <citation type="submission" date="2019-01" db="EMBL/GenBank/DDBJ databases">
        <title>Egibacter rhizosphaerae EGI 80759T.</title>
        <authorList>
            <person name="Chen D.-D."/>
            <person name="Tian Y."/>
            <person name="Jiao J.-Y."/>
            <person name="Zhang X.-T."/>
            <person name="Zhang Y.-G."/>
            <person name="Zhang Y."/>
            <person name="Xiao M."/>
            <person name="Shu W.-S."/>
            <person name="Li W.-J."/>
        </authorList>
    </citation>
    <scope>NUCLEOTIDE SEQUENCE [LARGE SCALE GENOMIC DNA]</scope>
    <source>
        <strain evidence="10 11">EGI 80759</strain>
    </source>
</reference>
<feature type="transmembrane region" description="Helical" evidence="7">
    <location>
        <begin position="203"/>
        <end position="224"/>
    </location>
</feature>
<dbReference type="InterPro" id="IPR035906">
    <property type="entry name" value="MetI-like_sf"/>
</dbReference>
<evidence type="ECO:0000256" key="2">
    <source>
        <dbReference type="ARBA" id="ARBA00022448"/>
    </source>
</evidence>
<gene>
    <name evidence="10" type="ORF">ER308_04045</name>
</gene>
<keyword evidence="3" id="KW-1003">Cell membrane</keyword>
<feature type="transmembrane region" description="Helical" evidence="7">
    <location>
        <begin position="236"/>
        <end position="254"/>
    </location>
</feature>
<dbReference type="GO" id="GO:0055085">
    <property type="term" value="P:transmembrane transport"/>
    <property type="evidence" value="ECO:0007669"/>
    <property type="project" value="InterPro"/>
</dbReference>
<feature type="transmembrane region" description="Helical" evidence="7">
    <location>
        <begin position="24"/>
        <end position="42"/>
    </location>
</feature>
<feature type="compositionally biased region" description="Low complexity" evidence="8">
    <location>
        <begin position="269"/>
        <end position="285"/>
    </location>
</feature>
<evidence type="ECO:0000259" key="9">
    <source>
        <dbReference type="PROSITE" id="PS50928"/>
    </source>
</evidence>
<dbReference type="KEGG" id="erz:ER308_04045"/>
<accession>A0A411YC38</accession>
<dbReference type="Gene3D" id="1.10.3720.10">
    <property type="entry name" value="MetI-like"/>
    <property type="match status" value="1"/>
</dbReference>
<dbReference type="AlphaFoldDB" id="A0A411YC38"/>
<dbReference type="GO" id="GO:0005886">
    <property type="term" value="C:plasma membrane"/>
    <property type="evidence" value="ECO:0007669"/>
    <property type="project" value="UniProtKB-SubCell"/>
</dbReference>
<dbReference type="RefSeq" id="WP_131153798.1">
    <property type="nucleotide sequence ID" value="NZ_CP036402.1"/>
</dbReference>